<evidence type="ECO:0000313" key="7">
    <source>
        <dbReference type="EMBL" id="QQO11342.1"/>
    </source>
</evidence>
<keyword evidence="3" id="KW-0479">Metal-binding</keyword>
<proteinExistence type="predicted"/>
<dbReference type="Pfam" id="PF04055">
    <property type="entry name" value="Radical_SAM"/>
    <property type="match status" value="1"/>
</dbReference>
<dbReference type="PROSITE" id="PS51918">
    <property type="entry name" value="RADICAL_SAM"/>
    <property type="match status" value="1"/>
</dbReference>
<evidence type="ECO:0000256" key="4">
    <source>
        <dbReference type="ARBA" id="ARBA00023004"/>
    </source>
</evidence>
<dbReference type="Proteomes" id="UP000595917">
    <property type="component" value="Chromosome"/>
</dbReference>
<comment type="cofactor">
    <cofactor evidence="1">
        <name>[4Fe-4S] cluster</name>
        <dbReference type="ChEBI" id="CHEBI:49883"/>
    </cofactor>
</comment>
<dbReference type="InterPro" id="IPR058240">
    <property type="entry name" value="rSAM_sf"/>
</dbReference>
<dbReference type="EMBL" id="CP067089">
    <property type="protein sequence ID" value="QQO11342.1"/>
    <property type="molecule type" value="Genomic_DNA"/>
</dbReference>
<dbReference type="InterPro" id="IPR050377">
    <property type="entry name" value="Radical_SAM_PqqE_MftC-like"/>
</dbReference>
<dbReference type="SUPFAM" id="SSF102114">
    <property type="entry name" value="Radical SAM enzymes"/>
    <property type="match status" value="1"/>
</dbReference>
<dbReference type="InterPro" id="IPR013785">
    <property type="entry name" value="Aldolase_TIM"/>
</dbReference>
<evidence type="ECO:0000256" key="1">
    <source>
        <dbReference type="ARBA" id="ARBA00001966"/>
    </source>
</evidence>
<organism evidence="7 8">
    <name type="scientific">Breznakiella homolactica</name>
    <dbReference type="NCBI Taxonomy" id="2798577"/>
    <lineage>
        <taxon>Bacteria</taxon>
        <taxon>Pseudomonadati</taxon>
        <taxon>Spirochaetota</taxon>
        <taxon>Spirochaetia</taxon>
        <taxon>Spirochaetales</taxon>
        <taxon>Breznakiellaceae</taxon>
        <taxon>Breznakiella</taxon>
    </lineage>
</organism>
<dbReference type="SFLD" id="SFLDG01067">
    <property type="entry name" value="SPASM/twitch_domain_containing"/>
    <property type="match status" value="1"/>
</dbReference>
<dbReference type="InterPro" id="IPR007197">
    <property type="entry name" value="rSAM"/>
</dbReference>
<dbReference type="GO" id="GO:0046872">
    <property type="term" value="F:metal ion binding"/>
    <property type="evidence" value="ECO:0007669"/>
    <property type="project" value="UniProtKB-KW"/>
</dbReference>
<dbReference type="GO" id="GO:0051536">
    <property type="term" value="F:iron-sulfur cluster binding"/>
    <property type="evidence" value="ECO:0007669"/>
    <property type="project" value="UniProtKB-KW"/>
</dbReference>
<feature type="domain" description="Radical SAM core" evidence="6">
    <location>
        <begin position="2"/>
        <end position="219"/>
    </location>
</feature>
<evidence type="ECO:0000256" key="3">
    <source>
        <dbReference type="ARBA" id="ARBA00022723"/>
    </source>
</evidence>
<dbReference type="Gene3D" id="3.20.20.70">
    <property type="entry name" value="Aldolase class I"/>
    <property type="match status" value="1"/>
</dbReference>
<evidence type="ECO:0000313" key="8">
    <source>
        <dbReference type="Proteomes" id="UP000595917"/>
    </source>
</evidence>
<dbReference type="KEGG" id="bhc:JFL75_07965"/>
<reference evidence="7" key="1">
    <citation type="submission" date="2021-01" db="EMBL/GenBank/DDBJ databases">
        <title>Description of Breznakiella homolactica.</title>
        <authorList>
            <person name="Song Y."/>
            <person name="Brune A."/>
        </authorList>
    </citation>
    <scope>NUCLEOTIDE SEQUENCE</scope>
    <source>
        <strain evidence="7">RmG30</strain>
    </source>
</reference>
<keyword evidence="2" id="KW-0949">S-adenosyl-L-methionine</keyword>
<evidence type="ECO:0000256" key="2">
    <source>
        <dbReference type="ARBA" id="ARBA00022691"/>
    </source>
</evidence>
<dbReference type="CDD" id="cd01335">
    <property type="entry name" value="Radical_SAM"/>
    <property type="match status" value="1"/>
</dbReference>
<dbReference type="AlphaFoldDB" id="A0A7T8BC91"/>
<keyword evidence="5" id="KW-0411">Iron-sulfur</keyword>
<keyword evidence="4" id="KW-0408">Iron</keyword>
<evidence type="ECO:0000259" key="6">
    <source>
        <dbReference type="PROSITE" id="PS51918"/>
    </source>
</evidence>
<sequence length="391" mass="44350">MSSKRKLESVFLFVTGKCNAKCAMCFYAGEMDKKEPELTFDEIKKISETAGEFNRLWLSGGEPTLREDLPEIIELFYKNNKVKDINFPSNGIKGDLIVEWLKRLRKSCPDANLTISISIDGFGSTHDTQRGVPSFYHAAETLQKIDDNFGDDGQILKNVATVITKYNVEELMDFMLWAYGRFNISTHTVEAARGMTREDGVKILTEKSLREIQDKIVPYYAAYGDRIAEGVDSRMGKKIARFFYLGLMRSLYNIRASNIDKPTPWGMDCTAGETTLVIDYDGRFRSCELRDPIGNVKDYGCDIQAIMNGDAMKKEIADVGHGYTANCWCTHGCWIMSSIVFNPAKMVRMLFKANRETKKLNRPVAINENVLRDLESKYQLDSEKLAQIGLI</sequence>
<dbReference type="CDD" id="cd21109">
    <property type="entry name" value="SPASM"/>
    <property type="match status" value="1"/>
</dbReference>
<protein>
    <submittedName>
        <fullName evidence="7">Radical SAM protein</fullName>
    </submittedName>
</protein>
<gene>
    <name evidence="7" type="ORF">JFL75_07965</name>
</gene>
<dbReference type="SFLD" id="SFLDS00029">
    <property type="entry name" value="Radical_SAM"/>
    <property type="match status" value="1"/>
</dbReference>
<dbReference type="PANTHER" id="PTHR11228:SF7">
    <property type="entry name" value="PQQA PEPTIDE CYCLASE"/>
    <property type="match status" value="1"/>
</dbReference>
<evidence type="ECO:0000256" key="5">
    <source>
        <dbReference type="ARBA" id="ARBA00023014"/>
    </source>
</evidence>
<dbReference type="GO" id="GO:0003824">
    <property type="term" value="F:catalytic activity"/>
    <property type="evidence" value="ECO:0007669"/>
    <property type="project" value="InterPro"/>
</dbReference>
<keyword evidence="8" id="KW-1185">Reference proteome</keyword>
<dbReference type="PANTHER" id="PTHR11228">
    <property type="entry name" value="RADICAL SAM DOMAIN PROTEIN"/>
    <property type="match status" value="1"/>
</dbReference>
<name>A0A7T8BC91_9SPIR</name>
<accession>A0A7T8BC91</accession>